<dbReference type="AlphaFoldDB" id="A0AAF0DIG9"/>
<proteinExistence type="predicted"/>
<feature type="region of interest" description="Disordered" evidence="1">
    <location>
        <begin position="291"/>
        <end position="336"/>
    </location>
</feature>
<sequence length="336" mass="38009">MDTILASTAFDLVTAALPPLIISPYATSSRAFSRIEYKQTLIYWTGFEERVRQNLKSQTMNPVPLAHCLKTPHSFHLSNELSCCSDDESIADRLYNNVGQVMEAVFDVQNLDLRVVDFKTYQAMVSPGVKVPDMVIMHSDTSLGLIGEVQAPWKHYLSVRRLHECELRRCLGPIARDMHTRKCKYGFLSTYDETIFLKQGPHPFRAGEWALWYSDIIFGNQNSMDIDSTSPADLHGKVSLRECFLYLGNKIAARQDTAHNPTDVSQWVNRINKSTDCNAAHFSDDPNIPIPWATSVPHEPYGSAQKQPGQYEENPYSATQEQPVAYQESNTYAEAH</sequence>
<name>A0AAF0DIG9_9EURO</name>
<evidence type="ECO:0000313" key="3">
    <source>
        <dbReference type="Proteomes" id="UP001219355"/>
    </source>
</evidence>
<reference evidence="2" key="1">
    <citation type="submission" date="2023-03" db="EMBL/GenBank/DDBJ databases">
        <title>Emydomyces testavorans Genome Sequence.</title>
        <authorList>
            <person name="Hoyer L."/>
        </authorList>
    </citation>
    <scope>NUCLEOTIDE SEQUENCE</scope>
    <source>
        <strain evidence="2">16-2883</strain>
    </source>
</reference>
<keyword evidence="3" id="KW-1185">Reference proteome</keyword>
<evidence type="ECO:0000256" key="1">
    <source>
        <dbReference type="SAM" id="MobiDB-lite"/>
    </source>
</evidence>
<evidence type="ECO:0000313" key="2">
    <source>
        <dbReference type="EMBL" id="WEW58793.1"/>
    </source>
</evidence>
<dbReference type="EMBL" id="CP120628">
    <property type="protein sequence ID" value="WEW58793.1"/>
    <property type="molecule type" value="Genomic_DNA"/>
</dbReference>
<gene>
    <name evidence="2" type="ORF">PRK78_004261</name>
</gene>
<accession>A0AAF0DIG9</accession>
<feature type="compositionally biased region" description="Polar residues" evidence="1">
    <location>
        <begin position="316"/>
        <end position="336"/>
    </location>
</feature>
<protein>
    <submittedName>
        <fullName evidence="2">Uncharacterized protein</fullName>
    </submittedName>
</protein>
<organism evidence="2 3">
    <name type="scientific">Emydomyces testavorans</name>
    <dbReference type="NCBI Taxonomy" id="2070801"/>
    <lineage>
        <taxon>Eukaryota</taxon>
        <taxon>Fungi</taxon>
        <taxon>Dikarya</taxon>
        <taxon>Ascomycota</taxon>
        <taxon>Pezizomycotina</taxon>
        <taxon>Eurotiomycetes</taxon>
        <taxon>Eurotiomycetidae</taxon>
        <taxon>Onygenales</taxon>
        <taxon>Nannizziopsiaceae</taxon>
        <taxon>Emydomyces</taxon>
    </lineage>
</organism>
<dbReference type="Proteomes" id="UP001219355">
    <property type="component" value="Chromosome 2"/>
</dbReference>